<evidence type="ECO:0000256" key="1">
    <source>
        <dbReference type="PROSITE-ProRule" id="PRU00339"/>
    </source>
</evidence>
<dbReference type="InterPro" id="IPR011990">
    <property type="entry name" value="TPR-like_helical_dom_sf"/>
</dbReference>
<dbReference type="PROSITE" id="PS50005">
    <property type="entry name" value="TPR"/>
    <property type="match status" value="1"/>
</dbReference>
<dbReference type="EMBL" id="QSTF01000033">
    <property type="protein sequence ID" value="RGM37599.1"/>
    <property type="molecule type" value="Genomic_DNA"/>
</dbReference>
<evidence type="ECO:0000313" key="6">
    <source>
        <dbReference type="Proteomes" id="UP000260862"/>
    </source>
</evidence>
<keyword evidence="6" id="KW-1185">Reference proteome</keyword>
<evidence type="ECO:0000313" key="5">
    <source>
        <dbReference type="Proteomes" id="UP000260780"/>
    </source>
</evidence>
<evidence type="ECO:0000313" key="4">
    <source>
        <dbReference type="EMBL" id="RGM37599.1"/>
    </source>
</evidence>
<proteinExistence type="predicted"/>
<dbReference type="RefSeq" id="WP_117670935.1">
    <property type="nucleotide sequence ID" value="NZ_CABOGR010000004.1"/>
</dbReference>
<dbReference type="SMART" id="SM00028">
    <property type="entry name" value="TPR"/>
    <property type="match status" value="2"/>
</dbReference>
<protein>
    <submittedName>
        <fullName evidence="4">Uncharacterized protein</fullName>
    </submittedName>
</protein>
<dbReference type="EMBL" id="QSQT01000004">
    <property type="protein sequence ID" value="RGK57571.1"/>
    <property type="molecule type" value="Genomic_DNA"/>
</dbReference>
<accession>A0A3E4W5W9</accession>
<name>A0A3E4W5W9_9BACT</name>
<dbReference type="AlphaFoldDB" id="A0A3E4W5W9"/>
<dbReference type="InterPro" id="IPR019734">
    <property type="entry name" value="TPR_rpt"/>
</dbReference>
<feature type="repeat" description="TPR" evidence="1">
    <location>
        <begin position="293"/>
        <end position="326"/>
    </location>
</feature>
<keyword evidence="1" id="KW-0802">TPR repeat</keyword>
<sequence>MKMKMFTMLCALSLGTTAAFAQKGVEDGSRFGHGEDSIRCLQNISIYSEYVKTDNFTDAYKPWMAVFTEAPLAQVSTYTNGAKILRALIASSKDAAQQKKYLDELMAVHDQRIKYLDGLNQLVKTPTTKGSILGMKAHDYIIFSGANVDVNKAYQMVKEAVDLEKATSDYFMFQDLMDISARKLKSDDTHKEQFIQDYLTASGYADEALKAATKERDKKLLKTAKDNVDAYFINSGAASCENLQAIYGPKVSQNKTNLDYLKQVINVMQMLKCTEEEAYFVASEAAHAMEPTAATAAGCAYMYYKKGDLDKSVQYFDQAIELEQEAEKKADYAYSAAVVLFSKKQLSKAKQYANKAISFNGSYGKAYILIAQMYASSPNWSDEAALNKCTYFAAIDKLQRAKSVDPSVAEEAQKLINTYAGHTPKDEDLFFLGLKKGNSVTIGGWIGETTTIR</sequence>
<gene>
    <name evidence="4" type="ORF">DXC17_11650</name>
    <name evidence="3" type="ORF">DXD04_03540</name>
</gene>
<dbReference type="Proteomes" id="UP000260862">
    <property type="component" value="Unassembled WGS sequence"/>
</dbReference>
<evidence type="ECO:0000313" key="3">
    <source>
        <dbReference type="EMBL" id="RGK57571.1"/>
    </source>
</evidence>
<evidence type="ECO:0000256" key="2">
    <source>
        <dbReference type="SAM" id="SignalP"/>
    </source>
</evidence>
<dbReference type="Gene3D" id="1.25.40.10">
    <property type="entry name" value="Tetratricopeptide repeat domain"/>
    <property type="match status" value="1"/>
</dbReference>
<comment type="caution">
    <text evidence="4">The sequence shown here is derived from an EMBL/GenBank/DDBJ whole genome shotgun (WGS) entry which is preliminary data.</text>
</comment>
<organism evidence="4 5">
    <name type="scientific">Phocaeicola plebeius</name>
    <dbReference type="NCBI Taxonomy" id="310297"/>
    <lineage>
        <taxon>Bacteria</taxon>
        <taxon>Pseudomonadati</taxon>
        <taxon>Bacteroidota</taxon>
        <taxon>Bacteroidia</taxon>
        <taxon>Bacteroidales</taxon>
        <taxon>Bacteroidaceae</taxon>
        <taxon>Phocaeicola</taxon>
    </lineage>
</organism>
<feature type="signal peptide" evidence="2">
    <location>
        <begin position="1"/>
        <end position="21"/>
    </location>
</feature>
<feature type="chain" id="PRO_5041810611" evidence="2">
    <location>
        <begin position="22"/>
        <end position="453"/>
    </location>
</feature>
<dbReference type="SUPFAM" id="SSF48452">
    <property type="entry name" value="TPR-like"/>
    <property type="match status" value="1"/>
</dbReference>
<reference evidence="5 6" key="1">
    <citation type="submission" date="2018-08" db="EMBL/GenBank/DDBJ databases">
        <title>A genome reference for cultivated species of the human gut microbiota.</title>
        <authorList>
            <person name="Zou Y."/>
            <person name="Xue W."/>
            <person name="Luo G."/>
        </authorList>
    </citation>
    <scope>NUCLEOTIDE SEQUENCE [LARGE SCALE GENOMIC DNA]</scope>
    <source>
        <strain evidence="4 5">OM08-14</strain>
        <strain evidence="3 6">TF10-3AC</strain>
    </source>
</reference>
<dbReference type="Proteomes" id="UP000260780">
    <property type="component" value="Unassembled WGS sequence"/>
</dbReference>
<keyword evidence="2" id="KW-0732">Signal</keyword>
<dbReference type="STRING" id="310297.BHV76_05510"/>